<dbReference type="InterPro" id="IPR008271">
    <property type="entry name" value="Ser/Thr_kinase_AS"/>
</dbReference>
<evidence type="ECO:0000256" key="2">
    <source>
        <dbReference type="SAM" id="MobiDB-lite"/>
    </source>
</evidence>
<feature type="region of interest" description="Disordered" evidence="2">
    <location>
        <begin position="716"/>
        <end position="758"/>
    </location>
</feature>
<feature type="compositionally biased region" description="Basic and acidic residues" evidence="2">
    <location>
        <begin position="732"/>
        <end position="742"/>
    </location>
</feature>
<evidence type="ECO:0000259" key="3">
    <source>
        <dbReference type="PROSITE" id="PS50011"/>
    </source>
</evidence>
<feature type="compositionally biased region" description="Polar residues" evidence="2">
    <location>
        <begin position="811"/>
        <end position="827"/>
    </location>
</feature>
<protein>
    <recommendedName>
        <fullName evidence="3">Protein kinase domain-containing protein</fullName>
    </recommendedName>
</protein>
<organism evidence="4 5">
    <name type="scientific">Tritrichomonas musculus</name>
    <dbReference type="NCBI Taxonomy" id="1915356"/>
    <lineage>
        <taxon>Eukaryota</taxon>
        <taxon>Metamonada</taxon>
        <taxon>Parabasalia</taxon>
        <taxon>Tritrichomonadida</taxon>
        <taxon>Tritrichomonadidae</taxon>
        <taxon>Tritrichomonas</taxon>
    </lineage>
</organism>
<feature type="compositionally biased region" description="Polar residues" evidence="2">
    <location>
        <begin position="743"/>
        <end position="754"/>
    </location>
</feature>
<sequence>MEQIDQQSKYKNCILDIKQYQVLKEIQSGTFGSVSSVQNLETKTIYAAKVFFQQNDEYFYKKMINREIEIMIKCNHPTIIKIIGFSYKDFNDNENLTIIMEYSKNGSLLKLLENLREKTFPGKYNNTNRQIILIGIARGMMYLHENNIIHRDLKPGNVLLDDDLHPLITDFGLSKIYDKGHSMYQSQYPGTPAYMAPEVIEGESYNGKADVYSFGILMYEVVTELIPYPLLYSGKLNNYKFNQKVINENYRPQFPQNIKTSIKKLITKCWSRDQFERPTFGEIFKKLAYGIDDSIDDIFELEYGIKDDSKNKYFIDDDVDADAIRSYAKSIDDTLLKAENKEKMKKEKIKKVVNEEIEPLKMESNEMKSQVKKMQELQEAIKKTINFVKNENIEIKKDNQQIKIRNNDLDEMIKDKTNLLLKEDEEMKSEMKNFKKEISKNTDLLLKENEDMKSEMKNFKDEISKNTDLLTKENEDMKSEMKNFKNDISKNTDLLLKENEDMKSEMKNFKDDILNNINLLTKENEEMKSEMKNLKSEISKNADLLLKENEDMKSEMKNFKNDILNNIDLLTKENEDMKSEMKNFKNDILNNIDLLTKENEKMKIQNGDLLNRLIAAENNIIEVKKQTSIVYEELMNELRCIKYEFNKLKERPIPEASALDPVLVSSIEQNAPVDLSPIENDLRNVIPASVEIRAFETPVNNNADIESLKNTISELEKDNKSKQNNINGKQQRIKEPEKDSEIKQNGINSKQQEINELEKSNEYQVEILESMNKKLEVEDNEPEEQSEEQQKEQSEETEINQFLDENPIFIKQTNKSSAWSNITSNLGPSGKKKDTQPTPRSFKSTHKPKLPSNKRKKASIPTIEDEFYDEETFITNFFKK</sequence>
<dbReference type="PROSITE" id="PS00108">
    <property type="entry name" value="PROTEIN_KINASE_ST"/>
    <property type="match status" value="1"/>
</dbReference>
<dbReference type="InterPro" id="IPR000719">
    <property type="entry name" value="Prot_kinase_dom"/>
</dbReference>
<dbReference type="PROSITE" id="PS50011">
    <property type="entry name" value="PROTEIN_KINASE_DOM"/>
    <property type="match status" value="1"/>
</dbReference>
<dbReference type="Proteomes" id="UP001470230">
    <property type="component" value="Unassembled WGS sequence"/>
</dbReference>
<feature type="coiled-coil region" evidence="1">
    <location>
        <begin position="335"/>
        <end position="391"/>
    </location>
</feature>
<dbReference type="PRINTS" id="PR00109">
    <property type="entry name" value="TYRKINASE"/>
</dbReference>
<keyword evidence="1" id="KW-0175">Coiled coil</keyword>
<accession>A0ABR2GVB8</accession>
<comment type="caution">
    <text evidence="4">The sequence shown here is derived from an EMBL/GenBank/DDBJ whole genome shotgun (WGS) entry which is preliminary data.</text>
</comment>
<dbReference type="InterPro" id="IPR011009">
    <property type="entry name" value="Kinase-like_dom_sf"/>
</dbReference>
<keyword evidence="5" id="KW-1185">Reference proteome</keyword>
<evidence type="ECO:0000313" key="4">
    <source>
        <dbReference type="EMBL" id="KAK8837877.1"/>
    </source>
</evidence>
<feature type="compositionally biased region" description="Basic residues" evidence="2">
    <location>
        <begin position="843"/>
        <end position="858"/>
    </location>
</feature>
<proteinExistence type="predicted"/>
<dbReference type="PANTHER" id="PTHR23257">
    <property type="entry name" value="SERINE-THREONINE PROTEIN KINASE"/>
    <property type="match status" value="1"/>
</dbReference>
<evidence type="ECO:0000256" key="1">
    <source>
        <dbReference type="SAM" id="Coils"/>
    </source>
</evidence>
<dbReference type="EMBL" id="JAPFFF010000057">
    <property type="protein sequence ID" value="KAK8837877.1"/>
    <property type="molecule type" value="Genomic_DNA"/>
</dbReference>
<dbReference type="Pfam" id="PF00069">
    <property type="entry name" value="Pkinase"/>
    <property type="match status" value="1"/>
</dbReference>
<feature type="domain" description="Protein kinase" evidence="3">
    <location>
        <begin position="20"/>
        <end position="289"/>
    </location>
</feature>
<evidence type="ECO:0000313" key="5">
    <source>
        <dbReference type="Proteomes" id="UP001470230"/>
    </source>
</evidence>
<feature type="region of interest" description="Disordered" evidence="2">
    <location>
        <begin position="775"/>
        <end position="859"/>
    </location>
</feature>
<dbReference type="InterPro" id="IPR001245">
    <property type="entry name" value="Ser-Thr/Tyr_kinase_cat_dom"/>
</dbReference>
<feature type="coiled-coil region" evidence="1">
    <location>
        <begin position="442"/>
        <end position="651"/>
    </location>
</feature>
<dbReference type="SUPFAM" id="SSF56112">
    <property type="entry name" value="Protein kinase-like (PK-like)"/>
    <property type="match status" value="1"/>
</dbReference>
<name>A0ABR2GVB8_9EUKA</name>
<dbReference type="Gene3D" id="1.10.510.10">
    <property type="entry name" value="Transferase(Phosphotransferase) domain 1"/>
    <property type="match status" value="1"/>
</dbReference>
<feature type="compositionally biased region" description="Acidic residues" evidence="2">
    <location>
        <begin position="778"/>
        <end position="787"/>
    </location>
</feature>
<gene>
    <name evidence="4" type="ORF">M9Y10_035817</name>
</gene>
<dbReference type="InterPro" id="IPR050167">
    <property type="entry name" value="Ser_Thr_protein_kinase"/>
</dbReference>
<dbReference type="PANTHER" id="PTHR23257:SF958">
    <property type="entry name" value="SERINE_THREONINE-PROTEIN KINASE WNK4"/>
    <property type="match status" value="1"/>
</dbReference>
<dbReference type="SMART" id="SM00220">
    <property type="entry name" value="S_TKc"/>
    <property type="match status" value="1"/>
</dbReference>
<reference evidence="4 5" key="1">
    <citation type="submission" date="2024-04" db="EMBL/GenBank/DDBJ databases">
        <title>Tritrichomonas musculus Genome.</title>
        <authorList>
            <person name="Alves-Ferreira E."/>
            <person name="Grigg M."/>
            <person name="Lorenzi H."/>
            <person name="Galac M."/>
        </authorList>
    </citation>
    <scope>NUCLEOTIDE SEQUENCE [LARGE SCALE GENOMIC DNA]</scope>
    <source>
        <strain evidence="4 5">EAF2021</strain>
    </source>
</reference>